<feature type="compositionally biased region" description="Polar residues" evidence="2">
    <location>
        <begin position="65"/>
        <end position="83"/>
    </location>
</feature>
<dbReference type="SMART" id="SM00829">
    <property type="entry name" value="PKS_ER"/>
    <property type="match status" value="1"/>
</dbReference>
<dbReference type="SUPFAM" id="SSF51735">
    <property type="entry name" value="NAD(P)-binding Rossmann-fold domains"/>
    <property type="match status" value="1"/>
</dbReference>
<evidence type="ECO:0000259" key="3">
    <source>
        <dbReference type="SMART" id="SM00829"/>
    </source>
</evidence>
<dbReference type="CDD" id="cd08273">
    <property type="entry name" value="MDR8"/>
    <property type="match status" value="1"/>
</dbReference>
<dbReference type="Gene3D" id="3.90.180.10">
    <property type="entry name" value="Medium-chain alcohol dehydrogenases, catalytic domain"/>
    <property type="match status" value="1"/>
</dbReference>
<dbReference type="InterPro" id="IPR011032">
    <property type="entry name" value="GroES-like_sf"/>
</dbReference>
<evidence type="ECO:0000313" key="4">
    <source>
        <dbReference type="EMBL" id="KAL3782462.1"/>
    </source>
</evidence>
<protein>
    <recommendedName>
        <fullName evidence="3">Enoyl reductase (ER) domain-containing protein</fullName>
    </recommendedName>
</protein>
<dbReference type="GO" id="GO:0016491">
    <property type="term" value="F:oxidoreductase activity"/>
    <property type="evidence" value="ECO:0007669"/>
    <property type="project" value="UniProtKB-KW"/>
</dbReference>
<proteinExistence type="predicted"/>
<keyword evidence="1" id="KW-0560">Oxidoreductase</keyword>
<comment type="caution">
    <text evidence="4">The sequence shown here is derived from an EMBL/GenBank/DDBJ whole genome shotgun (WGS) entry which is preliminary data.</text>
</comment>
<feature type="compositionally biased region" description="Low complexity" evidence="2">
    <location>
        <begin position="124"/>
        <end position="133"/>
    </location>
</feature>
<dbReference type="PANTHER" id="PTHR43189">
    <property type="entry name" value="ZINC-TYPE ALCOHOL DEHYDROGENASE-LIKE PROTEIN C1198.01-RELATED"/>
    <property type="match status" value="1"/>
</dbReference>
<dbReference type="AlphaFoldDB" id="A0ABD3P3Z9"/>
<accession>A0ABD3P3Z9</accession>
<dbReference type="Pfam" id="PF08240">
    <property type="entry name" value="ADH_N"/>
    <property type="match status" value="1"/>
</dbReference>
<dbReference type="InterPro" id="IPR036291">
    <property type="entry name" value="NAD(P)-bd_dom_sf"/>
</dbReference>
<dbReference type="EMBL" id="JALLAZ020001015">
    <property type="protein sequence ID" value="KAL3782462.1"/>
    <property type="molecule type" value="Genomic_DNA"/>
</dbReference>
<sequence length="624" mass="68068">MGFLKKKSATRLSDGDRTVIASKASSGEGRDDASTARPRYPSRSRSDSDSFKTPFTPPRGHHRSGSLSTLSVISPSKVQTIQRSVPALPKRPSLTKGKNGQQRYPTVKKDASKGVVPKSRRGDVGSVSSSSSSDDSDDDSEGSDASTRFSDEDGNREDLEDTTMCSTSIGYNSTDTDDVDVSIENSQSVDTNEETDGETVDTRRVVKPTANGMWGGLWGWNAKEEEKNEVGKSASMEQSIDELPHDSTMGPPEDLGHSVFLKKMEAFIAKSPEHQLILQVTEHGNIEKLALRELPYSPEPYRPTDIVIKVDCSTVSLQDCMIRRGKWYDMQKLPFTPGSDFIGTIHEIGSEASKCTTFKVGDRVAALVPSGGNARYITVEYDRIMRVPSEVDSERALCLSSTYVPARQALDRGRKMNTPLTGANILVIGGNGPSGLAAIELALLEGAHVFTTADERHHEHLTKLGAKCFPIDPDKWLPLLRGKMDVVLDSVCLDGYKGSRLALNSAGTLVCTGMSAVYTQGATPALLMKDARDYMAMYFKAQVNMWGNAVYYNRMERFASTPNEYAQLFQYMCHLASKGTITPLVSTRAPLNKVASLQRAIELGDTTYGILVCSPWTTEVAPVA</sequence>
<keyword evidence="5" id="KW-1185">Reference proteome</keyword>
<name>A0ABD3P3Z9_9STRA</name>
<dbReference type="Gene3D" id="3.40.50.720">
    <property type="entry name" value="NAD(P)-binding Rossmann-like Domain"/>
    <property type="match status" value="1"/>
</dbReference>
<dbReference type="SUPFAM" id="SSF50129">
    <property type="entry name" value="GroES-like"/>
    <property type="match status" value="1"/>
</dbReference>
<evidence type="ECO:0000256" key="1">
    <source>
        <dbReference type="ARBA" id="ARBA00023002"/>
    </source>
</evidence>
<dbReference type="Pfam" id="PF13602">
    <property type="entry name" value="ADH_zinc_N_2"/>
    <property type="match status" value="1"/>
</dbReference>
<feature type="region of interest" description="Disordered" evidence="2">
    <location>
        <begin position="1"/>
        <end position="179"/>
    </location>
</feature>
<organism evidence="4 5">
    <name type="scientific">Stephanodiscus triporus</name>
    <dbReference type="NCBI Taxonomy" id="2934178"/>
    <lineage>
        <taxon>Eukaryota</taxon>
        <taxon>Sar</taxon>
        <taxon>Stramenopiles</taxon>
        <taxon>Ochrophyta</taxon>
        <taxon>Bacillariophyta</taxon>
        <taxon>Coscinodiscophyceae</taxon>
        <taxon>Thalassiosirophycidae</taxon>
        <taxon>Stephanodiscales</taxon>
        <taxon>Stephanodiscaceae</taxon>
        <taxon>Stephanodiscus</taxon>
    </lineage>
</organism>
<gene>
    <name evidence="4" type="ORF">ACHAW5_009010</name>
</gene>
<dbReference type="Proteomes" id="UP001530315">
    <property type="component" value="Unassembled WGS sequence"/>
</dbReference>
<dbReference type="PANTHER" id="PTHR43189:SF1">
    <property type="entry name" value="ZINC-TYPE ALCOHOL DEHYDROGENASE-LIKE PROTEIN C1198.01"/>
    <property type="match status" value="1"/>
</dbReference>
<evidence type="ECO:0000256" key="2">
    <source>
        <dbReference type="SAM" id="MobiDB-lite"/>
    </source>
</evidence>
<reference evidence="4 5" key="1">
    <citation type="submission" date="2024-10" db="EMBL/GenBank/DDBJ databases">
        <title>Updated reference genomes for cyclostephanoid diatoms.</title>
        <authorList>
            <person name="Roberts W.R."/>
            <person name="Alverson A.J."/>
        </authorList>
    </citation>
    <scope>NUCLEOTIDE SEQUENCE [LARGE SCALE GENOMIC DNA]</scope>
    <source>
        <strain evidence="4 5">AJA276-08</strain>
    </source>
</reference>
<evidence type="ECO:0000313" key="5">
    <source>
        <dbReference type="Proteomes" id="UP001530315"/>
    </source>
</evidence>
<dbReference type="InterPro" id="IPR020843">
    <property type="entry name" value="ER"/>
</dbReference>
<feature type="domain" description="Enoyl reductase (ER)" evidence="3">
    <location>
        <begin position="284"/>
        <end position="612"/>
    </location>
</feature>
<feature type="compositionally biased region" description="Polar residues" evidence="2">
    <location>
        <begin position="163"/>
        <end position="174"/>
    </location>
</feature>
<dbReference type="InterPro" id="IPR013154">
    <property type="entry name" value="ADH-like_N"/>
</dbReference>